<accession>A0A8J2U2M1</accession>
<comment type="caution">
    <text evidence="1">The sequence shown here is derived from an EMBL/GenBank/DDBJ whole genome shotgun (WGS) entry which is preliminary data.</text>
</comment>
<reference evidence="2" key="1">
    <citation type="journal article" date="2019" name="Int. J. Syst. Evol. Microbiol.">
        <title>The Global Catalogue of Microorganisms (GCM) 10K type strain sequencing project: providing services to taxonomists for standard genome sequencing and annotation.</title>
        <authorList>
            <consortium name="The Broad Institute Genomics Platform"/>
            <consortium name="The Broad Institute Genome Sequencing Center for Infectious Disease"/>
            <person name="Wu L."/>
            <person name="Ma J."/>
        </authorList>
    </citation>
    <scope>NUCLEOTIDE SEQUENCE [LARGE SCALE GENOMIC DNA]</scope>
    <source>
        <strain evidence="2">CGMCC 1.10130</strain>
    </source>
</reference>
<dbReference type="RefSeq" id="WP_087504443.1">
    <property type="nucleotide sequence ID" value="NZ_BMDX01000002.1"/>
</dbReference>
<sequence length="138" mass="15797">MATKLLSKLKASARPENLKDNPLLRNRERLLKRLNTQLDMAKRHLDGKPLQREVSKRIMDEETGEMVSKTTTKVVRPWFYTRNNCLYFEVRSGNTPMEIAKGMHAFEVGSPENLIPTIETVIEAVVAGELDNFLEPTK</sequence>
<organism evidence="1 2">
    <name type="scientific">Neiella marina</name>
    <dbReference type="NCBI Taxonomy" id="508461"/>
    <lineage>
        <taxon>Bacteria</taxon>
        <taxon>Pseudomonadati</taxon>
        <taxon>Pseudomonadota</taxon>
        <taxon>Gammaproteobacteria</taxon>
        <taxon>Alteromonadales</taxon>
        <taxon>Echinimonadaceae</taxon>
        <taxon>Neiella</taxon>
    </lineage>
</organism>
<protein>
    <submittedName>
        <fullName evidence="1">Uncharacterized protein</fullName>
    </submittedName>
</protein>
<evidence type="ECO:0000313" key="2">
    <source>
        <dbReference type="Proteomes" id="UP000619743"/>
    </source>
</evidence>
<dbReference type="OrthoDB" id="6167888at2"/>
<proteinExistence type="predicted"/>
<dbReference type="AlphaFoldDB" id="A0A8J2U2M1"/>
<evidence type="ECO:0000313" key="1">
    <source>
        <dbReference type="EMBL" id="GGA67209.1"/>
    </source>
</evidence>
<keyword evidence="2" id="KW-1185">Reference proteome</keyword>
<dbReference type="Proteomes" id="UP000619743">
    <property type="component" value="Unassembled WGS sequence"/>
</dbReference>
<name>A0A8J2U2M1_9GAMM</name>
<dbReference type="EMBL" id="BMDX01000002">
    <property type="protein sequence ID" value="GGA67209.1"/>
    <property type="molecule type" value="Genomic_DNA"/>
</dbReference>
<gene>
    <name evidence="1" type="ORF">GCM10011369_06060</name>
</gene>